<dbReference type="Proteomes" id="UP001059971">
    <property type="component" value="Chromosome 1"/>
</dbReference>
<protein>
    <submittedName>
        <fullName evidence="2">Uncharacterized protein</fullName>
    </submittedName>
</protein>
<dbReference type="EMBL" id="AP018817">
    <property type="protein sequence ID" value="BBF71376.1"/>
    <property type="molecule type" value="Genomic_DNA"/>
</dbReference>
<reference evidence="2" key="1">
    <citation type="submission" date="2018-07" db="EMBL/GenBank/DDBJ databases">
        <title>Complete genome sequence of Sphingomonas bisphenolicum strain AO1, a bisphenol A degradative bacterium isolated from Japanese farm field.</title>
        <authorList>
            <person name="Murakami M."/>
            <person name="Koh M."/>
            <person name="Koba S."/>
            <person name="Matsumura Y."/>
        </authorList>
    </citation>
    <scope>NUCLEOTIDE SEQUENCE</scope>
    <source>
        <strain evidence="2">AO1</strain>
    </source>
</reference>
<keyword evidence="3" id="KW-1185">Reference proteome</keyword>
<dbReference type="RefSeq" id="WP_261935399.1">
    <property type="nucleotide sequence ID" value="NZ_AP018817.1"/>
</dbReference>
<proteinExistence type="predicted"/>
<gene>
    <name evidence="2" type="ORF">SBA_ch1_35760</name>
</gene>
<feature type="chain" id="PRO_5045744340" evidence="1">
    <location>
        <begin position="19"/>
        <end position="262"/>
    </location>
</feature>
<evidence type="ECO:0000313" key="3">
    <source>
        <dbReference type="Proteomes" id="UP001059971"/>
    </source>
</evidence>
<organism evidence="2 3">
    <name type="scientific">Sphingomonas bisphenolicum</name>
    <dbReference type="NCBI Taxonomy" id="296544"/>
    <lineage>
        <taxon>Bacteria</taxon>
        <taxon>Pseudomonadati</taxon>
        <taxon>Pseudomonadota</taxon>
        <taxon>Alphaproteobacteria</taxon>
        <taxon>Sphingomonadales</taxon>
        <taxon>Sphingomonadaceae</taxon>
        <taxon>Sphingomonas</taxon>
    </lineage>
</organism>
<name>A0ABM7G243_9SPHN</name>
<accession>A0ABM7G243</accession>
<feature type="signal peptide" evidence="1">
    <location>
        <begin position="1"/>
        <end position="18"/>
    </location>
</feature>
<sequence>MRRLLAAALIVLSQPATAQGIAVPFAPPTDRALVYRIEQHRPVEGATRRFSAIRDLKFERADQGYILQATLRAIDSDAPAAGAEPYRAALTPLIGVVLRFRLDGQGRIVGLDNVDAAWGAVQAGIDAMLATFAPDTPRHKAAANVQALFASLSPDGRLALLAGEVQPIFLFAGSTVEGGEGRGLRTVAGSPLGRPVPVEGTLRVVGQPADALDLEEKLAGAGVQVDIHYRLSRTSGLVETQQRSLAVGTLALTESRTLMPAN</sequence>
<evidence type="ECO:0000256" key="1">
    <source>
        <dbReference type="SAM" id="SignalP"/>
    </source>
</evidence>
<evidence type="ECO:0000313" key="2">
    <source>
        <dbReference type="EMBL" id="BBF71376.1"/>
    </source>
</evidence>
<keyword evidence="1" id="KW-0732">Signal</keyword>